<reference evidence="2 3" key="1">
    <citation type="journal article" date="2024" name="Int. J. Syst. Evol. Microbiol.">
        <title>Clostridium omnivorum sp. nov., isolated from anoxic soil under the treatment of reductive soil disinfestation.</title>
        <authorList>
            <person name="Ueki A."/>
            <person name="Tonouchi A."/>
            <person name="Kaku N."/>
            <person name="Honma S."/>
            <person name="Ueki K."/>
        </authorList>
    </citation>
    <scope>NUCLEOTIDE SEQUENCE [LARGE SCALE GENOMIC DNA]</scope>
    <source>
        <strain evidence="2 3">E14</strain>
    </source>
</reference>
<protein>
    <recommendedName>
        <fullName evidence="1">DUF4130 domain-containing protein</fullName>
    </recommendedName>
</protein>
<organism evidence="2 3">
    <name type="scientific">Clostridium omnivorum</name>
    <dbReference type="NCBI Taxonomy" id="1604902"/>
    <lineage>
        <taxon>Bacteria</taxon>
        <taxon>Bacillati</taxon>
        <taxon>Bacillota</taxon>
        <taxon>Clostridia</taxon>
        <taxon>Eubacteriales</taxon>
        <taxon>Clostridiaceae</taxon>
        <taxon>Clostridium</taxon>
    </lineage>
</organism>
<dbReference type="Proteomes" id="UP001208567">
    <property type="component" value="Unassembled WGS sequence"/>
</dbReference>
<evidence type="ECO:0000313" key="3">
    <source>
        <dbReference type="Proteomes" id="UP001208567"/>
    </source>
</evidence>
<accession>A0ABQ5N872</accession>
<dbReference type="NCBIfam" id="TIGR03915">
    <property type="entry name" value="SAM_7_link_chp"/>
    <property type="match status" value="1"/>
</dbReference>
<keyword evidence="3" id="KW-1185">Reference proteome</keyword>
<sequence length="250" mass="29319">MICYVYDGSFHGLLTSVYEAYYTKNKPEDIVPKEDFIFTLLTEPIFITTDELKASKVYTAIKNKISEEALQNIFYAYLSEVEHSSFLIYEYIKLGFKLGSKVDLHLHNDTVLRIDNICKKVTNEAHRMVGFVRFDCIKNNLYYSAIEPDHNILTLIAPHFAERLSNEKWIIHDLKRELAAMYNGSQWVISSISKDQGKALSLSIENEFYQKLWIDYFNNIAVENRINPKLQKMHMPKRYWKHLTEKAPDS</sequence>
<gene>
    <name evidence="2" type="ORF">bsdE14_26940</name>
</gene>
<dbReference type="InterPro" id="IPR023875">
    <property type="entry name" value="DNA_repair_put"/>
</dbReference>
<dbReference type="InterPro" id="IPR025404">
    <property type="entry name" value="DUF4130"/>
</dbReference>
<comment type="caution">
    <text evidence="2">The sequence shown here is derived from an EMBL/GenBank/DDBJ whole genome shotgun (WGS) entry which is preliminary data.</text>
</comment>
<name>A0ABQ5N872_9CLOT</name>
<dbReference type="RefSeq" id="WP_264850565.1">
    <property type="nucleotide sequence ID" value="NZ_BRXR01000001.1"/>
</dbReference>
<feature type="domain" description="DUF4130" evidence="1">
    <location>
        <begin position="85"/>
        <end position="245"/>
    </location>
</feature>
<evidence type="ECO:0000313" key="2">
    <source>
        <dbReference type="EMBL" id="GLC31284.1"/>
    </source>
</evidence>
<evidence type="ECO:0000259" key="1">
    <source>
        <dbReference type="Pfam" id="PF13566"/>
    </source>
</evidence>
<dbReference type="EMBL" id="BRXR01000001">
    <property type="protein sequence ID" value="GLC31284.1"/>
    <property type="molecule type" value="Genomic_DNA"/>
</dbReference>
<proteinExistence type="predicted"/>
<dbReference type="Pfam" id="PF13566">
    <property type="entry name" value="DUF4130"/>
    <property type="match status" value="1"/>
</dbReference>